<dbReference type="SUPFAM" id="SSF48008">
    <property type="entry name" value="GntR ligand-binding domain-like"/>
    <property type="match status" value="1"/>
</dbReference>
<sequence>MLMDHLEGNTKSDKVYEFLKEQINTGVYKPGDRIIIREISRQLGVSDIPVREAVKKLGSEGLLEVKSHSGARVAALNINNLEEIFLIRVELETLATRLAVRSATPEEVAELERCVGKMEESYQNNDIPAYTAHNREFHQLLYRASHAPYLTEIIENLYVRSENSKMIFQHDPERLRRSNAEHREIIEAIIAKDEEKAAAVIRFQKENGFRGVLHALRLSQSLLGG</sequence>
<evidence type="ECO:0000256" key="3">
    <source>
        <dbReference type="ARBA" id="ARBA00023163"/>
    </source>
</evidence>
<keyword evidence="3" id="KW-0804">Transcription</keyword>
<dbReference type="InterPro" id="IPR036390">
    <property type="entry name" value="WH_DNA-bd_sf"/>
</dbReference>
<dbReference type="EMBL" id="CP098755">
    <property type="protein sequence ID" value="USG64695.1"/>
    <property type="molecule type" value="Genomic_DNA"/>
</dbReference>
<gene>
    <name evidence="5" type="ORF">NDK47_21510</name>
</gene>
<dbReference type="SUPFAM" id="SSF46785">
    <property type="entry name" value="Winged helix' DNA-binding domain"/>
    <property type="match status" value="1"/>
</dbReference>
<keyword evidence="6" id="KW-1185">Reference proteome</keyword>
<name>A0ABY4WBZ4_9BACL</name>
<dbReference type="Pfam" id="PF07729">
    <property type="entry name" value="FCD"/>
    <property type="match status" value="1"/>
</dbReference>
<reference evidence="5" key="1">
    <citation type="submission" date="2022-06" db="EMBL/GenBank/DDBJ databases">
        <title>Genome sequencing of Brevibacillus sp. BB3-R1.</title>
        <authorList>
            <person name="Heo J."/>
            <person name="Lee D."/>
            <person name="Won M."/>
            <person name="Han B.-H."/>
            <person name="Hong S.-B."/>
            <person name="Kwon S.-W."/>
        </authorList>
    </citation>
    <scope>NUCLEOTIDE SEQUENCE</scope>
    <source>
        <strain evidence="5">BB3-R1</strain>
    </source>
</reference>
<dbReference type="Gene3D" id="1.20.120.530">
    <property type="entry name" value="GntR ligand-binding domain-like"/>
    <property type="match status" value="1"/>
</dbReference>
<dbReference type="SMART" id="SM00345">
    <property type="entry name" value="HTH_GNTR"/>
    <property type="match status" value="1"/>
</dbReference>
<dbReference type="PANTHER" id="PTHR43537">
    <property type="entry name" value="TRANSCRIPTIONAL REGULATOR, GNTR FAMILY"/>
    <property type="match status" value="1"/>
</dbReference>
<dbReference type="SMART" id="SM00895">
    <property type="entry name" value="FCD"/>
    <property type="match status" value="1"/>
</dbReference>
<keyword evidence="2" id="KW-0238">DNA-binding</keyword>
<feature type="domain" description="HTH gntR-type" evidence="4">
    <location>
        <begin position="9"/>
        <end position="76"/>
    </location>
</feature>
<dbReference type="PROSITE" id="PS50949">
    <property type="entry name" value="HTH_GNTR"/>
    <property type="match status" value="1"/>
</dbReference>
<evidence type="ECO:0000259" key="4">
    <source>
        <dbReference type="PROSITE" id="PS50949"/>
    </source>
</evidence>
<evidence type="ECO:0000256" key="1">
    <source>
        <dbReference type="ARBA" id="ARBA00023015"/>
    </source>
</evidence>
<dbReference type="InterPro" id="IPR008920">
    <property type="entry name" value="TF_FadR/GntR_C"/>
</dbReference>
<evidence type="ECO:0000256" key="2">
    <source>
        <dbReference type="ARBA" id="ARBA00023125"/>
    </source>
</evidence>
<dbReference type="RefSeq" id="WP_251871806.1">
    <property type="nucleotide sequence ID" value="NZ_CP098755.1"/>
</dbReference>
<dbReference type="Pfam" id="PF00392">
    <property type="entry name" value="GntR"/>
    <property type="match status" value="1"/>
</dbReference>
<dbReference type="CDD" id="cd07377">
    <property type="entry name" value="WHTH_GntR"/>
    <property type="match status" value="1"/>
</dbReference>
<dbReference type="InterPro" id="IPR036388">
    <property type="entry name" value="WH-like_DNA-bd_sf"/>
</dbReference>
<accession>A0ABY4WBZ4</accession>
<dbReference type="PANTHER" id="PTHR43537:SF24">
    <property type="entry name" value="GLUCONATE OPERON TRANSCRIPTIONAL REPRESSOR"/>
    <property type="match status" value="1"/>
</dbReference>
<organism evidence="5 6">
    <name type="scientific">Brevibacillus ruminantium</name>
    <dbReference type="NCBI Taxonomy" id="2950604"/>
    <lineage>
        <taxon>Bacteria</taxon>
        <taxon>Bacillati</taxon>
        <taxon>Bacillota</taxon>
        <taxon>Bacilli</taxon>
        <taxon>Bacillales</taxon>
        <taxon>Paenibacillaceae</taxon>
        <taxon>Brevibacillus</taxon>
    </lineage>
</organism>
<evidence type="ECO:0000313" key="6">
    <source>
        <dbReference type="Proteomes" id="UP001056500"/>
    </source>
</evidence>
<protein>
    <submittedName>
        <fullName evidence="5">GntR family transcriptional regulator</fullName>
    </submittedName>
</protein>
<dbReference type="InterPro" id="IPR000524">
    <property type="entry name" value="Tscrpt_reg_HTH_GntR"/>
</dbReference>
<evidence type="ECO:0000313" key="5">
    <source>
        <dbReference type="EMBL" id="USG64695.1"/>
    </source>
</evidence>
<dbReference type="Gene3D" id="1.10.10.10">
    <property type="entry name" value="Winged helix-like DNA-binding domain superfamily/Winged helix DNA-binding domain"/>
    <property type="match status" value="1"/>
</dbReference>
<dbReference type="Proteomes" id="UP001056500">
    <property type="component" value="Chromosome"/>
</dbReference>
<proteinExistence type="predicted"/>
<keyword evidence="1" id="KW-0805">Transcription regulation</keyword>
<dbReference type="InterPro" id="IPR011711">
    <property type="entry name" value="GntR_C"/>
</dbReference>